<evidence type="ECO:0000313" key="4">
    <source>
        <dbReference type="WBParaSite" id="TMUE_1000005345.2"/>
    </source>
</evidence>
<dbReference type="WBParaSite" id="TMUE_1000005345.2">
    <property type="protein sequence ID" value="TMUE_1000005345.2"/>
    <property type="gene ID" value="WBGene00288532"/>
</dbReference>
<organism evidence="2 3">
    <name type="scientific">Trichuris muris</name>
    <name type="common">Mouse whipworm</name>
    <dbReference type="NCBI Taxonomy" id="70415"/>
    <lineage>
        <taxon>Eukaryota</taxon>
        <taxon>Metazoa</taxon>
        <taxon>Ecdysozoa</taxon>
        <taxon>Nematoda</taxon>
        <taxon>Enoplea</taxon>
        <taxon>Dorylaimia</taxon>
        <taxon>Trichinellida</taxon>
        <taxon>Trichuridae</taxon>
        <taxon>Trichuris</taxon>
    </lineage>
</organism>
<dbReference type="AlphaFoldDB" id="A0A5S6QE19"/>
<reference evidence="2" key="1">
    <citation type="submission" date="2013-11" db="EMBL/GenBank/DDBJ databases">
        <authorList>
            <person name="Aslett M."/>
        </authorList>
    </citation>
    <scope>NUCLEOTIDE SEQUENCE [LARGE SCALE GENOMIC DNA]</scope>
    <source>
        <strain evidence="2">Edinburgh</strain>
    </source>
</reference>
<feature type="region of interest" description="Disordered" evidence="1">
    <location>
        <begin position="668"/>
        <end position="687"/>
    </location>
</feature>
<reference evidence="3" key="3">
    <citation type="submission" date="2019-12" db="UniProtKB">
        <authorList>
            <consortium name="WormBaseParasite"/>
        </authorList>
    </citation>
    <scope>IDENTIFICATION</scope>
</reference>
<feature type="region of interest" description="Disordered" evidence="1">
    <location>
        <begin position="731"/>
        <end position="769"/>
    </location>
</feature>
<sequence>MEAVPCILRNGNSLPVYGLLIRQTQHEQVLQPFLSAAVNGNTKSAASRSCQGAQQKLNNGSRNATKTSKPLLTNEQLGHVVEGSGAKHLAARPCHKSYPTILPRKCATNLQVVSLSNNCSTVSPGTVNVSSVYIPAATVQQLQKQNKPLSANANTEQIISQPIAVGNCLPTCIAPQAMVVEPNSQIHCKKRLPTMDQCSQLKERSDSGDCPVATTYWYAQREQKSEHELSGPLDCYRDHQIAPPCTENGTYGSYDFGNTLCGKPVAGANKFMSDTRCSSKGSQTDEMSYSDRYLQDTDWNDLSTVAQDCTSDGISSLHLVSAFNRAYADERQDDSQHGMSTIHGSHRLPPVVVHPALNGLLEGSHSSASAADAVSALGPMDQHAPMGICNFNLPVDGTTNSRPSCRSQAMRTGIVLGEADLDLPNTELGRLDECDVSKQNKSESEQGARWSETHLARVADGQGETTNVAFSGQGASTDTDFIAYEVAATQRAGIQSSIDSEGCNGQSFPHASFPRTSFAQQVSPAVLHATPLNQKNIFGKASLDEHGRSCTYGSLISAEASSIDARSANCDTASSVALSLPSEIRSADCLLTIACQSGAMDPWSQQHSGVQSDEFGDMPLLLAEARMQQTKKSNQTKKHSSRCSRNSKWGFRLDHSKQRSVAQISKANAVGRKPAKAISAQQSPNDCKEKTKSLQQESLVEIIVSALSPENLESFSRLLEEEMKKASASAKPLALTNGKRHDGSKFNPLVDGRPRECASNGGTASPTTEMHAPSQAICLSCPASNSVQAKLRQPLSRRKQRMLHRLLDYRIKARRFLQRGGEQRIPRDQTDCDDTMDQLCCQIAQLFAPASLGSSSSSKPWLSRNRFESRKMSIVLSKSRISFQMNQSQEGADDIFAAAGFS</sequence>
<evidence type="ECO:0000256" key="1">
    <source>
        <dbReference type="SAM" id="MobiDB-lite"/>
    </source>
</evidence>
<dbReference type="Proteomes" id="UP000046395">
    <property type="component" value="Unassembled WGS sequence"/>
</dbReference>
<protein>
    <submittedName>
        <fullName evidence="3 4">Uncharacterized protein</fullName>
    </submittedName>
</protein>
<reference evidence="2" key="2">
    <citation type="submission" date="2014-03" db="EMBL/GenBank/DDBJ databases">
        <title>The whipworm genome and dual-species transcriptomics of an intimate host-pathogen interaction.</title>
        <authorList>
            <person name="Foth B.J."/>
            <person name="Tsai I.J."/>
            <person name="Reid A.J."/>
            <person name="Bancroft A.J."/>
            <person name="Nichol S."/>
            <person name="Tracey A."/>
            <person name="Holroyd N."/>
            <person name="Cotton J.A."/>
            <person name="Stanley E.J."/>
            <person name="Zarowiecki M."/>
            <person name="Liu J.Z."/>
            <person name="Huckvale T."/>
            <person name="Cooper P.J."/>
            <person name="Grencis R.K."/>
            <person name="Berriman M."/>
        </authorList>
    </citation>
    <scope>NUCLEOTIDE SEQUENCE [LARGE SCALE GENOMIC DNA]</scope>
    <source>
        <strain evidence="2">Edinburgh</strain>
    </source>
</reference>
<accession>A0A5S6QE19</accession>
<dbReference type="WBParaSite" id="TMUE_1000005345.1">
    <property type="protein sequence ID" value="TMUE_1000005345.1"/>
    <property type="gene ID" value="WBGene00288532"/>
</dbReference>
<name>A0A5S6QE19_TRIMR</name>
<evidence type="ECO:0000313" key="3">
    <source>
        <dbReference type="WBParaSite" id="TMUE_1000005345.1"/>
    </source>
</evidence>
<evidence type="ECO:0000313" key="2">
    <source>
        <dbReference type="Proteomes" id="UP000046395"/>
    </source>
</evidence>
<proteinExistence type="predicted"/>
<keyword evidence="2" id="KW-1185">Reference proteome</keyword>